<evidence type="ECO:0000313" key="1">
    <source>
        <dbReference type="Proteomes" id="UP000694863"/>
    </source>
</evidence>
<dbReference type="Proteomes" id="UP000694863">
    <property type="component" value="Unplaced"/>
</dbReference>
<keyword evidence="1" id="KW-1185">Reference proteome</keyword>
<name>A0AC55CRL9_ECHTE</name>
<sequence length="195" mass="21247">MLEILNITSSNQTRGWLDRIISFLYVSLGPSRRQEPRAPPLPRASGPPPTYQVFKEEHEVDVLGAPPTPGPAPTVISIRSEVSVPDHVVWSLFNTVYLNIFCQGFVAFAYSVKSRDWKMAGDVIGAQSYASTAKCLNLCALVFCLLIFVGIIIATVITVSRSGVAIPSSGLLRPFPVARLLVWGPQPPPHLAHSQ</sequence>
<reference evidence="2" key="1">
    <citation type="submission" date="2025-08" db="UniProtKB">
        <authorList>
            <consortium name="RefSeq"/>
        </authorList>
    </citation>
    <scope>IDENTIFICATION</scope>
</reference>
<accession>A0AC55CRL9</accession>
<dbReference type="RefSeq" id="XP_045140953.1">
    <property type="nucleotide sequence ID" value="XM_045285018.1"/>
</dbReference>
<gene>
    <name evidence="2" type="primary">LOC105978506</name>
</gene>
<proteinExistence type="predicted"/>
<protein>
    <submittedName>
        <fullName evidence="2">Interferon-induced transmembrane protein 3-like</fullName>
    </submittedName>
</protein>
<organism evidence="1 2">
    <name type="scientific">Echinops telfairi</name>
    <name type="common">Lesser hedgehog tenrec</name>
    <dbReference type="NCBI Taxonomy" id="9371"/>
    <lineage>
        <taxon>Eukaryota</taxon>
        <taxon>Metazoa</taxon>
        <taxon>Chordata</taxon>
        <taxon>Craniata</taxon>
        <taxon>Vertebrata</taxon>
        <taxon>Euteleostomi</taxon>
        <taxon>Mammalia</taxon>
        <taxon>Eutheria</taxon>
        <taxon>Afrotheria</taxon>
        <taxon>Tenrecidae</taxon>
        <taxon>Tenrecinae</taxon>
        <taxon>Echinops</taxon>
    </lineage>
</organism>
<evidence type="ECO:0000313" key="2">
    <source>
        <dbReference type="RefSeq" id="XP_045140953.1"/>
    </source>
</evidence>